<sequence length="513" mass="59087">MAKRSRVPRQKKVDLATTLPAELWLHIFELLTIRDIQGMMMVHRVFYNYSCPFMWRSLVLYSRESKHQTQVRAIMRNLTFGQHVMELHLRPILRVRELNGKPFSPLNPLPSVRVSNRLIRTPQVPDVPYSQAALSTALAVLPHLTRLRTLWVSTWLSSGDHPSPEPYRILWSNLPTNNLTSVAFTFSSWAPLKLISEAICDSQVSFPCLETLDLHSFVEPHENCDSEPFERSIRVIADAGRNSLKSLRLALFPHDNRPPPSRLFSGIGLFPNLVHFDFTAFHCKDDILVTAFLGGHHSTLKKLNIRGFAHQLFPCLHLAETKASRSMKLTSLGFQYQTERRFSPWSFGGEPSLRAYADSLTTLSFSPAWILPDFQCAFKHEDLCKVVSSLYRPSGALLQRLRIPVEYLCPEFFDLLSHHLVNLHTLDIAHRKLVTHVGSMHEAPHEFWQEMKKRTYPNWKVERFSLVDALYWIPCWPVLGDEQKQIMKHAIPSIKAFGDCEWQDLEVNVPMPT</sequence>
<name>A0ACD3AJI3_9AGAR</name>
<reference evidence="1 2" key="1">
    <citation type="journal article" date="2019" name="Nat. Ecol. Evol.">
        <title>Megaphylogeny resolves global patterns of mushroom evolution.</title>
        <authorList>
            <person name="Varga T."/>
            <person name="Krizsan K."/>
            <person name="Foldi C."/>
            <person name="Dima B."/>
            <person name="Sanchez-Garcia M."/>
            <person name="Sanchez-Ramirez S."/>
            <person name="Szollosi G.J."/>
            <person name="Szarkandi J.G."/>
            <person name="Papp V."/>
            <person name="Albert L."/>
            <person name="Andreopoulos W."/>
            <person name="Angelini C."/>
            <person name="Antonin V."/>
            <person name="Barry K.W."/>
            <person name="Bougher N.L."/>
            <person name="Buchanan P."/>
            <person name="Buyck B."/>
            <person name="Bense V."/>
            <person name="Catcheside P."/>
            <person name="Chovatia M."/>
            <person name="Cooper J."/>
            <person name="Damon W."/>
            <person name="Desjardin D."/>
            <person name="Finy P."/>
            <person name="Geml J."/>
            <person name="Haridas S."/>
            <person name="Hughes K."/>
            <person name="Justo A."/>
            <person name="Karasinski D."/>
            <person name="Kautmanova I."/>
            <person name="Kiss B."/>
            <person name="Kocsube S."/>
            <person name="Kotiranta H."/>
            <person name="LaButti K.M."/>
            <person name="Lechner B.E."/>
            <person name="Liimatainen K."/>
            <person name="Lipzen A."/>
            <person name="Lukacs Z."/>
            <person name="Mihaltcheva S."/>
            <person name="Morgado L.N."/>
            <person name="Niskanen T."/>
            <person name="Noordeloos M.E."/>
            <person name="Ohm R.A."/>
            <person name="Ortiz-Santana B."/>
            <person name="Ovrebo C."/>
            <person name="Racz N."/>
            <person name="Riley R."/>
            <person name="Savchenko A."/>
            <person name="Shiryaev A."/>
            <person name="Soop K."/>
            <person name="Spirin V."/>
            <person name="Szebenyi C."/>
            <person name="Tomsovsky M."/>
            <person name="Tulloss R.E."/>
            <person name="Uehling J."/>
            <person name="Grigoriev I.V."/>
            <person name="Vagvolgyi C."/>
            <person name="Papp T."/>
            <person name="Martin F.M."/>
            <person name="Miettinen O."/>
            <person name="Hibbett D.S."/>
            <person name="Nagy L.G."/>
        </authorList>
    </citation>
    <scope>NUCLEOTIDE SEQUENCE [LARGE SCALE GENOMIC DNA]</scope>
    <source>
        <strain evidence="1 2">NL-1719</strain>
    </source>
</reference>
<evidence type="ECO:0000313" key="2">
    <source>
        <dbReference type="Proteomes" id="UP000308600"/>
    </source>
</evidence>
<dbReference type="EMBL" id="ML208433">
    <property type="protein sequence ID" value="TFK65519.1"/>
    <property type="molecule type" value="Genomic_DNA"/>
</dbReference>
<dbReference type="Proteomes" id="UP000308600">
    <property type="component" value="Unassembled WGS sequence"/>
</dbReference>
<protein>
    <submittedName>
        <fullName evidence="1">Uncharacterized protein</fullName>
    </submittedName>
</protein>
<proteinExistence type="predicted"/>
<organism evidence="1 2">
    <name type="scientific">Pluteus cervinus</name>
    <dbReference type="NCBI Taxonomy" id="181527"/>
    <lineage>
        <taxon>Eukaryota</taxon>
        <taxon>Fungi</taxon>
        <taxon>Dikarya</taxon>
        <taxon>Basidiomycota</taxon>
        <taxon>Agaricomycotina</taxon>
        <taxon>Agaricomycetes</taxon>
        <taxon>Agaricomycetidae</taxon>
        <taxon>Agaricales</taxon>
        <taxon>Pluteineae</taxon>
        <taxon>Pluteaceae</taxon>
        <taxon>Pluteus</taxon>
    </lineage>
</organism>
<accession>A0ACD3AJI3</accession>
<evidence type="ECO:0000313" key="1">
    <source>
        <dbReference type="EMBL" id="TFK65519.1"/>
    </source>
</evidence>
<gene>
    <name evidence="1" type="ORF">BDN72DRAFT_962435</name>
</gene>
<keyword evidence="2" id="KW-1185">Reference proteome</keyword>